<dbReference type="Gene3D" id="2.150.10.10">
    <property type="entry name" value="Serralysin-like metalloprotease, C-terminal"/>
    <property type="match status" value="2"/>
</dbReference>
<name>A0A1K1PPZ6_RUMFL</name>
<dbReference type="RefSeq" id="WP_072301092.1">
    <property type="nucleotide sequence ID" value="NZ_FPIP01000010.1"/>
</dbReference>
<sequence length="719" mass="79012">MSDFFAEKGITNEARASIILNTFMYVDKCIRSKQPITLKSIAEQISMDGLEDSQKAALEMVRRSFAHNRNSDVGELELVSFSEHDRARYKGACGAVFRSSDGSKVYVVYRGTGTGRWYDNGDGLSNTSSEYQNVALRYFNDVMDTLDLGGDVKLVVTGHSKGGNLSQFVTLRSGYGDKVRYCISFDGQGFSPEFLNSIDYYNANNSRVKGLCNKMYSVCGDNDYVNVLGKKVIPKSNTVYIRTKTAATDIFGAHTIVPEYYKDVNKHYCDYLFDFSRNAFNDQVSQQRELAKCSKELSRNAMNLPHDKREDMCRTLMTLSEQFIGGSNSPNGLNGEKATLEESVGFLTNLYEIIVPLTSYVGTRQGEDMLFDLLIFPHDANADSSLASAPIGDRLNYVMSDPDLMKLYYLGASLAIESISERAAQVGYAVGEVSSKQLTAELGFVLQNQLSAMDMVNSCLRGGAKAVSNAVSAVKSYINTSMNVRASFLRSIGLGSLAGFSNWSKYFEYCNNEGKVLRYGTNRNDNLAFTNADEAIYGGTGDDYLHGKGGNDDIYGEEGADHLFGEEGSDKLFGGAGGDFLSGNQDNDYLHGGFGDDTLKGGAGNDALYGSVGNDTLMGEEGDDLLCGGIGNDTYIFKRGFGSDIVNDSDGEETFRFDDMLSSEMLFTTSDDKSVTIRNMNTGDRVTFRNFKPARYTFVFSGVNYIVAKKNGAYVFREI</sequence>
<accession>A0A1K1PPZ6</accession>
<dbReference type="GO" id="GO:0005576">
    <property type="term" value="C:extracellular region"/>
    <property type="evidence" value="ECO:0007669"/>
    <property type="project" value="UniProtKB-SubCell"/>
</dbReference>
<dbReference type="InterPro" id="IPR001343">
    <property type="entry name" value="Hemolysn_Ca-bd"/>
</dbReference>
<evidence type="ECO:0000256" key="1">
    <source>
        <dbReference type="ARBA" id="ARBA00004613"/>
    </source>
</evidence>
<dbReference type="GO" id="GO:0005509">
    <property type="term" value="F:calcium ion binding"/>
    <property type="evidence" value="ECO:0007669"/>
    <property type="project" value="InterPro"/>
</dbReference>
<evidence type="ECO:0000256" key="2">
    <source>
        <dbReference type="ARBA" id="ARBA00022525"/>
    </source>
</evidence>
<dbReference type="SUPFAM" id="SSF51120">
    <property type="entry name" value="beta-Roll"/>
    <property type="match status" value="2"/>
</dbReference>
<keyword evidence="2" id="KW-0964">Secreted</keyword>
<dbReference type="AlphaFoldDB" id="A0A1K1PPZ6"/>
<dbReference type="Proteomes" id="UP000183461">
    <property type="component" value="Unassembled WGS sequence"/>
</dbReference>
<organism evidence="3 4">
    <name type="scientific">Ruminococcus flavefaciens</name>
    <dbReference type="NCBI Taxonomy" id="1265"/>
    <lineage>
        <taxon>Bacteria</taxon>
        <taxon>Bacillati</taxon>
        <taxon>Bacillota</taxon>
        <taxon>Clostridia</taxon>
        <taxon>Eubacteriales</taxon>
        <taxon>Oscillospiraceae</taxon>
        <taxon>Ruminococcus</taxon>
    </lineage>
</organism>
<proteinExistence type="predicted"/>
<dbReference type="InterPro" id="IPR018511">
    <property type="entry name" value="Hemolysin-typ_Ca-bd_CS"/>
</dbReference>
<dbReference type="PANTHER" id="PTHR38340:SF1">
    <property type="entry name" value="S-LAYER PROTEIN"/>
    <property type="match status" value="1"/>
</dbReference>
<comment type="subcellular location">
    <subcellularLocation>
        <location evidence="1">Secreted</location>
    </subcellularLocation>
</comment>
<evidence type="ECO:0000313" key="3">
    <source>
        <dbReference type="EMBL" id="SFW49609.1"/>
    </source>
</evidence>
<dbReference type="InterPro" id="IPR024499">
    <property type="entry name" value="Mbeg1-like"/>
</dbReference>
<dbReference type="PROSITE" id="PS00330">
    <property type="entry name" value="HEMOLYSIN_CALCIUM"/>
    <property type="match status" value="1"/>
</dbReference>
<dbReference type="Gene3D" id="3.40.50.1820">
    <property type="entry name" value="alpha/beta hydrolase"/>
    <property type="match status" value="1"/>
</dbReference>
<gene>
    <name evidence="3" type="ORF">SAMN02910280_0017</name>
</gene>
<dbReference type="PANTHER" id="PTHR38340">
    <property type="entry name" value="S-LAYER PROTEIN"/>
    <property type="match status" value="1"/>
</dbReference>
<dbReference type="Pfam" id="PF00353">
    <property type="entry name" value="HemolysinCabind"/>
    <property type="match status" value="2"/>
</dbReference>
<dbReference type="InterPro" id="IPR029058">
    <property type="entry name" value="AB_hydrolase_fold"/>
</dbReference>
<reference evidence="3 4" key="1">
    <citation type="submission" date="2016-11" db="EMBL/GenBank/DDBJ databases">
        <authorList>
            <person name="Jaros S."/>
            <person name="Januszkiewicz K."/>
            <person name="Wedrychowicz H."/>
        </authorList>
    </citation>
    <scope>NUCLEOTIDE SEQUENCE [LARGE SCALE GENOMIC DNA]</scope>
    <source>
        <strain evidence="3 4">YL228</strain>
    </source>
</reference>
<dbReference type="InterPro" id="IPR050557">
    <property type="entry name" value="RTX_toxin/Mannuronan_C5-epim"/>
</dbReference>
<protein>
    <submittedName>
        <fullName evidence="3">Hemolysin-type calcium-binding repeat-containing protein</fullName>
    </submittedName>
</protein>
<dbReference type="SUPFAM" id="SSF53474">
    <property type="entry name" value="alpha/beta-Hydrolases"/>
    <property type="match status" value="1"/>
</dbReference>
<evidence type="ECO:0000313" key="4">
    <source>
        <dbReference type="Proteomes" id="UP000183461"/>
    </source>
</evidence>
<dbReference type="EMBL" id="FPIP01000010">
    <property type="protein sequence ID" value="SFW49609.1"/>
    <property type="molecule type" value="Genomic_DNA"/>
</dbReference>
<dbReference type="PRINTS" id="PR00313">
    <property type="entry name" value="CABNDNGRPT"/>
</dbReference>
<dbReference type="Pfam" id="PF11187">
    <property type="entry name" value="Mbeg1-like"/>
    <property type="match status" value="1"/>
</dbReference>
<dbReference type="InterPro" id="IPR011049">
    <property type="entry name" value="Serralysin-like_metalloprot_C"/>
</dbReference>